<dbReference type="PROSITE" id="PS00455">
    <property type="entry name" value="AMP_BINDING"/>
    <property type="match status" value="1"/>
</dbReference>
<dbReference type="EMBL" id="JBFXLT010000017">
    <property type="protein sequence ID" value="KAL2817589.1"/>
    <property type="molecule type" value="Genomic_DNA"/>
</dbReference>
<keyword evidence="4" id="KW-1185">Reference proteome</keyword>
<dbReference type="Pfam" id="PF00501">
    <property type="entry name" value="AMP-binding"/>
    <property type="match status" value="1"/>
</dbReference>
<evidence type="ECO:0000259" key="1">
    <source>
        <dbReference type="Pfam" id="PF00501"/>
    </source>
</evidence>
<organism evidence="3 4">
    <name type="scientific">Aspergillus granulosus</name>
    <dbReference type="NCBI Taxonomy" id="176169"/>
    <lineage>
        <taxon>Eukaryota</taxon>
        <taxon>Fungi</taxon>
        <taxon>Dikarya</taxon>
        <taxon>Ascomycota</taxon>
        <taxon>Pezizomycotina</taxon>
        <taxon>Eurotiomycetes</taxon>
        <taxon>Eurotiomycetidae</taxon>
        <taxon>Eurotiales</taxon>
        <taxon>Aspergillaceae</taxon>
        <taxon>Aspergillus</taxon>
        <taxon>Aspergillus subgen. Nidulantes</taxon>
    </lineage>
</organism>
<dbReference type="PANTHER" id="PTHR24096">
    <property type="entry name" value="LONG-CHAIN-FATTY-ACID--COA LIGASE"/>
    <property type="match status" value="1"/>
</dbReference>
<dbReference type="Gene3D" id="3.40.50.12780">
    <property type="entry name" value="N-terminal domain of ligase-like"/>
    <property type="match status" value="1"/>
</dbReference>
<dbReference type="InterPro" id="IPR045851">
    <property type="entry name" value="AMP-bd_C_sf"/>
</dbReference>
<dbReference type="PANTHER" id="PTHR24096:SF194">
    <property type="entry name" value="AMP-DEPENDENT SYNTHETASE_LIGASE DOMAIN-CONTAINING PROTEIN"/>
    <property type="match status" value="1"/>
</dbReference>
<evidence type="ECO:0000259" key="2">
    <source>
        <dbReference type="Pfam" id="PF13193"/>
    </source>
</evidence>
<comment type="caution">
    <text evidence="3">The sequence shown here is derived from an EMBL/GenBank/DDBJ whole genome shotgun (WGS) entry which is preliminary data.</text>
</comment>
<evidence type="ECO:0000313" key="4">
    <source>
        <dbReference type="Proteomes" id="UP001610334"/>
    </source>
</evidence>
<dbReference type="Gene3D" id="3.30.300.30">
    <property type="match status" value="1"/>
</dbReference>
<dbReference type="InterPro" id="IPR000873">
    <property type="entry name" value="AMP-dep_synth/lig_dom"/>
</dbReference>
<dbReference type="CDD" id="cd05911">
    <property type="entry name" value="Firefly_Luc_like"/>
    <property type="match status" value="1"/>
</dbReference>
<dbReference type="InterPro" id="IPR020845">
    <property type="entry name" value="AMP-binding_CS"/>
</dbReference>
<protein>
    <submittedName>
        <fullName evidence="3">Uncharacterized protein</fullName>
    </submittedName>
</protein>
<sequence length="559" mass="61726">MTSIYVSPFPHLPIPKSNLLTYLYPPNTTASSTPIWIDASDPTKSLSPRQALSWVRRLGYGLDRLKVPKASVVLIYTPNHIFVPVAYQGIVGSGRIFCGVNPAYTQFEVEHQLRDTGAGVILVHPSLVSTAVKAAETVGVPRGGIFLFSDDDEELRSESFPGVSDWKRMIGTEEEGVTWKWDEISGETAVSTIATVNYSSGTTGLPKGVCGSHYNLIANSEQTIFMRDQGLPHAVVPASRPEERWVGFLPLYHAYGQLYACIMASKLSFPVYIMRKFMYEDFLTTIQKYRITNLQVAPPILIMLDKRPETSRYDLSSVRNILCGAAPLSRDLQNSIQTRFGINVVQGWGMTEVTCGAIHVPGGNYDESGSVGFLDPNCEAKLLDEEANPVLPGEPGELYIRGPNVCLGYWKNEAATKDSFDAEGWLKTGDVMRVSGDRFWVVDRKKELIKVNALQVSPAELEAVLLGHEGIADAAVVGVMGEDGQERPRAYVQMSDRMGGKLSERDIQGYMQARVAKHKQLVGGVQFVEEVPRLASGKLHRKVLKEWAKRDTASLRAKL</sequence>
<dbReference type="InterPro" id="IPR025110">
    <property type="entry name" value="AMP-bd_C"/>
</dbReference>
<feature type="domain" description="AMP-dependent synthetase/ligase" evidence="1">
    <location>
        <begin position="38"/>
        <end position="410"/>
    </location>
</feature>
<reference evidence="3 4" key="1">
    <citation type="submission" date="2024-07" db="EMBL/GenBank/DDBJ databases">
        <title>Section-level genome sequencing and comparative genomics of Aspergillus sections Usti and Cavernicolus.</title>
        <authorList>
            <consortium name="Lawrence Berkeley National Laboratory"/>
            <person name="Nybo J.L."/>
            <person name="Vesth T.C."/>
            <person name="Theobald S."/>
            <person name="Frisvad J.C."/>
            <person name="Larsen T.O."/>
            <person name="Kjaerboelling I."/>
            <person name="Rothschild-Mancinelli K."/>
            <person name="Lyhne E.K."/>
            <person name="Kogle M.E."/>
            <person name="Barry K."/>
            <person name="Clum A."/>
            <person name="Na H."/>
            <person name="Ledsgaard L."/>
            <person name="Lin J."/>
            <person name="Lipzen A."/>
            <person name="Kuo A."/>
            <person name="Riley R."/>
            <person name="Mondo S."/>
            <person name="Labutti K."/>
            <person name="Haridas S."/>
            <person name="Pangalinan J."/>
            <person name="Salamov A.A."/>
            <person name="Simmons B.A."/>
            <person name="Magnuson J.K."/>
            <person name="Chen J."/>
            <person name="Drula E."/>
            <person name="Henrissat B."/>
            <person name="Wiebenga A."/>
            <person name="Lubbers R.J."/>
            <person name="Gomes A.C."/>
            <person name="Makela M.R."/>
            <person name="Stajich J."/>
            <person name="Grigoriev I.V."/>
            <person name="Mortensen U.H."/>
            <person name="De Vries R.P."/>
            <person name="Baker S.E."/>
            <person name="Andersen M.R."/>
        </authorList>
    </citation>
    <scope>NUCLEOTIDE SEQUENCE [LARGE SCALE GENOMIC DNA]</scope>
    <source>
        <strain evidence="3 4">CBS 588.65</strain>
    </source>
</reference>
<dbReference type="SUPFAM" id="SSF56801">
    <property type="entry name" value="Acetyl-CoA synthetase-like"/>
    <property type="match status" value="1"/>
</dbReference>
<dbReference type="InterPro" id="IPR042099">
    <property type="entry name" value="ANL_N_sf"/>
</dbReference>
<proteinExistence type="predicted"/>
<dbReference type="Pfam" id="PF13193">
    <property type="entry name" value="AMP-binding_C"/>
    <property type="match status" value="1"/>
</dbReference>
<gene>
    <name evidence="3" type="ORF">BJX63DRAFT_419540</name>
</gene>
<evidence type="ECO:0000313" key="3">
    <source>
        <dbReference type="EMBL" id="KAL2817589.1"/>
    </source>
</evidence>
<name>A0ABR4HR28_9EURO</name>
<dbReference type="Proteomes" id="UP001610334">
    <property type="component" value="Unassembled WGS sequence"/>
</dbReference>
<feature type="domain" description="AMP-binding enzyme C-terminal" evidence="2">
    <location>
        <begin position="460"/>
        <end position="538"/>
    </location>
</feature>
<accession>A0ABR4HR28</accession>